<dbReference type="EMBL" id="MU151496">
    <property type="protein sequence ID" value="KAF9443270.1"/>
    <property type="molecule type" value="Genomic_DNA"/>
</dbReference>
<feature type="non-terminal residue" evidence="1">
    <location>
        <position position="1"/>
    </location>
</feature>
<evidence type="ECO:0008006" key="3">
    <source>
        <dbReference type="Google" id="ProtNLM"/>
    </source>
</evidence>
<protein>
    <recommendedName>
        <fullName evidence="3">NACHT domain-containing protein</fullName>
    </recommendedName>
</protein>
<reference evidence="1" key="1">
    <citation type="submission" date="2020-11" db="EMBL/GenBank/DDBJ databases">
        <authorList>
            <consortium name="DOE Joint Genome Institute"/>
            <person name="Ahrendt S."/>
            <person name="Riley R."/>
            <person name="Andreopoulos W."/>
            <person name="Labutti K."/>
            <person name="Pangilinan J."/>
            <person name="Ruiz-Duenas F.J."/>
            <person name="Barrasa J.M."/>
            <person name="Sanchez-Garcia M."/>
            <person name="Camarero S."/>
            <person name="Miyauchi S."/>
            <person name="Serrano A."/>
            <person name="Linde D."/>
            <person name="Babiker R."/>
            <person name="Drula E."/>
            <person name="Ayuso-Fernandez I."/>
            <person name="Pacheco R."/>
            <person name="Padilla G."/>
            <person name="Ferreira P."/>
            <person name="Barriuso J."/>
            <person name="Kellner H."/>
            <person name="Castanera R."/>
            <person name="Alfaro M."/>
            <person name="Ramirez L."/>
            <person name="Pisabarro A.G."/>
            <person name="Kuo A."/>
            <person name="Tritt A."/>
            <person name="Lipzen A."/>
            <person name="He G."/>
            <person name="Yan M."/>
            <person name="Ng V."/>
            <person name="Cullen D."/>
            <person name="Martin F."/>
            <person name="Rosso M.-N."/>
            <person name="Henrissat B."/>
            <person name="Hibbett D."/>
            <person name="Martinez A.T."/>
            <person name="Grigoriev I.V."/>
        </authorList>
    </citation>
    <scope>NUCLEOTIDE SEQUENCE</scope>
    <source>
        <strain evidence="1">MF-IS2</strain>
    </source>
</reference>
<dbReference type="OrthoDB" id="163438at2759"/>
<comment type="caution">
    <text evidence="1">The sequence shown here is derived from an EMBL/GenBank/DDBJ whole genome shotgun (WGS) entry which is preliminary data.</text>
</comment>
<dbReference type="Proteomes" id="UP000807342">
    <property type="component" value="Unassembled WGS sequence"/>
</dbReference>
<proteinExistence type="predicted"/>
<dbReference type="AlphaFoldDB" id="A0A9P5X4W6"/>
<accession>A0A9P5X4W6</accession>
<feature type="non-terminal residue" evidence="1">
    <location>
        <position position="97"/>
    </location>
</feature>
<gene>
    <name evidence="1" type="ORF">P691DRAFT_632183</name>
</gene>
<organism evidence="1 2">
    <name type="scientific">Macrolepiota fuliginosa MF-IS2</name>
    <dbReference type="NCBI Taxonomy" id="1400762"/>
    <lineage>
        <taxon>Eukaryota</taxon>
        <taxon>Fungi</taxon>
        <taxon>Dikarya</taxon>
        <taxon>Basidiomycota</taxon>
        <taxon>Agaricomycotina</taxon>
        <taxon>Agaricomycetes</taxon>
        <taxon>Agaricomycetidae</taxon>
        <taxon>Agaricales</taxon>
        <taxon>Agaricineae</taxon>
        <taxon>Agaricaceae</taxon>
        <taxon>Macrolepiota</taxon>
    </lineage>
</organism>
<evidence type="ECO:0000313" key="2">
    <source>
        <dbReference type="Proteomes" id="UP000807342"/>
    </source>
</evidence>
<keyword evidence="2" id="KW-1185">Reference proteome</keyword>
<sequence>PPYAEILDMKLRRNPALVSKSLRVQFDDLIAQPTKELLAKGVDLGSRRLIIVEGIDECANVQARCEILCTILKSADALPFRWALFGLPDSQLEVLLK</sequence>
<evidence type="ECO:0000313" key="1">
    <source>
        <dbReference type="EMBL" id="KAF9443270.1"/>
    </source>
</evidence>
<name>A0A9P5X4W6_9AGAR</name>